<dbReference type="EMBL" id="JAPDRQ010000170">
    <property type="protein sequence ID" value="KAJ9653040.1"/>
    <property type="molecule type" value="Genomic_DNA"/>
</dbReference>
<organism evidence="1 2">
    <name type="scientific">Neophaeococcomyces mojaviensis</name>
    <dbReference type="NCBI Taxonomy" id="3383035"/>
    <lineage>
        <taxon>Eukaryota</taxon>
        <taxon>Fungi</taxon>
        <taxon>Dikarya</taxon>
        <taxon>Ascomycota</taxon>
        <taxon>Pezizomycotina</taxon>
        <taxon>Eurotiomycetes</taxon>
        <taxon>Chaetothyriomycetidae</taxon>
        <taxon>Chaetothyriales</taxon>
        <taxon>Chaetothyriales incertae sedis</taxon>
        <taxon>Neophaeococcomyces</taxon>
    </lineage>
</organism>
<reference evidence="1" key="1">
    <citation type="submission" date="2022-10" db="EMBL/GenBank/DDBJ databases">
        <title>Culturing micro-colonial fungi from biological soil crusts in the Mojave desert and describing Neophaeococcomyces mojavensis, and introducing the new genera and species Taxawa tesnikishii.</title>
        <authorList>
            <person name="Kurbessoian T."/>
            <person name="Stajich J.E."/>
        </authorList>
    </citation>
    <scope>NUCLEOTIDE SEQUENCE</scope>
    <source>
        <strain evidence="1">JES_112</strain>
    </source>
</reference>
<comment type="caution">
    <text evidence="1">The sequence shown here is derived from an EMBL/GenBank/DDBJ whole genome shotgun (WGS) entry which is preliminary data.</text>
</comment>
<keyword evidence="2" id="KW-1185">Reference proteome</keyword>
<evidence type="ECO:0000313" key="1">
    <source>
        <dbReference type="EMBL" id="KAJ9653040.1"/>
    </source>
</evidence>
<gene>
    <name evidence="1" type="ORF">H2198_007746</name>
</gene>
<sequence>MRAPVYSSLLLVASFVQAQQIYIGTTGPTPRPQCSVSTSLAQPSYTFRNFSFTLSETVRTATSIPSPTTTITYGPAYSDASRILPYINYTSWGSWNPNATTSASDASNPYGSAAWTSLWQHANPPNFTEKGLYSTTVSPTPIPSNELVLPPRDYFGPTDCYNFPEGFMFGVSTSASQIEGATAEEGKAPTLMDILVQDDRPKDYVTNENYYLYKQDVERVAAMGGVRYYSFSIAWSRILPFALPGTPVNQQGLDHYNDLINFILDKGMLPVVTLLHFDTPLQFYGSNLSTAADRPLIGYVNGAYQNETFVDAFVNYARIVMTHFASKVPYWFTFNEPLLYSDNGVSVDHVIKAHAQVYHFYKEQLNGTGQISIKFNDNFGVPRNVSSPADVYAANHFNSFQLATFCNPIFLGEDYPDSFKQTIPDYVPLTADDLAYIGGTADFLGIDPYTATVVTPPTPGNIGSITNCAMNSSSPYFPYCVNQTTVNQYGWNIGYRSQSYVYITPTYLREYLGYLYNTFRSPVVITEFGFPVFAEAEKTDLSDQLFDTPRSIYYLSYLSEVLKAIWEDGVNVKGAFLWAPVDNWEFGDYDAHFGVQVVNRTTQERRYKKSFFDVVDFMKARGIT</sequence>
<evidence type="ECO:0000313" key="2">
    <source>
        <dbReference type="Proteomes" id="UP001172386"/>
    </source>
</evidence>
<name>A0ACC2ZZ51_9EURO</name>
<accession>A0ACC2ZZ51</accession>
<protein>
    <submittedName>
        <fullName evidence="1">Uncharacterized protein</fullName>
    </submittedName>
</protein>
<proteinExistence type="predicted"/>
<dbReference type="Proteomes" id="UP001172386">
    <property type="component" value="Unassembled WGS sequence"/>
</dbReference>